<accession>A0A914DZS4</accession>
<keyword evidence="1" id="KW-1185">Reference proteome</keyword>
<dbReference type="AlphaFoldDB" id="A0A914DZS4"/>
<dbReference type="SUPFAM" id="SSF53756">
    <property type="entry name" value="UDP-Glycosyltransferase/glycogen phosphorylase"/>
    <property type="match status" value="1"/>
</dbReference>
<organism evidence="1 2">
    <name type="scientific">Acrobeloides nanus</name>
    <dbReference type="NCBI Taxonomy" id="290746"/>
    <lineage>
        <taxon>Eukaryota</taxon>
        <taxon>Metazoa</taxon>
        <taxon>Ecdysozoa</taxon>
        <taxon>Nematoda</taxon>
        <taxon>Chromadorea</taxon>
        <taxon>Rhabditida</taxon>
        <taxon>Tylenchina</taxon>
        <taxon>Cephalobomorpha</taxon>
        <taxon>Cephaloboidea</taxon>
        <taxon>Cephalobidae</taxon>
        <taxon>Acrobeloides</taxon>
    </lineage>
</organism>
<reference evidence="2" key="1">
    <citation type="submission" date="2022-11" db="UniProtKB">
        <authorList>
            <consortium name="WormBaseParasite"/>
        </authorList>
    </citation>
    <scope>IDENTIFICATION</scope>
</reference>
<protein>
    <submittedName>
        <fullName evidence="2">Glucuronosyltransferase</fullName>
    </submittedName>
</protein>
<dbReference type="Proteomes" id="UP000887540">
    <property type="component" value="Unplaced"/>
</dbReference>
<name>A0A914DZS4_9BILA</name>
<dbReference type="WBParaSite" id="ACRNAN_scaffold4570.g20384.t1">
    <property type="protein sequence ID" value="ACRNAN_scaffold4570.g20384.t1"/>
    <property type="gene ID" value="ACRNAN_scaffold4570.g20384"/>
</dbReference>
<sequence>MKFQYFLIPILFFFTTSAYKILVYNPKFGTSHVNFNGKLADILVHAGHDVKVYAPTIDDSITTNGTKLAKVLLRSRDFEVMNHEEGQKSFWDGGNMDTMP</sequence>
<proteinExistence type="predicted"/>
<evidence type="ECO:0000313" key="1">
    <source>
        <dbReference type="Proteomes" id="UP000887540"/>
    </source>
</evidence>
<evidence type="ECO:0000313" key="2">
    <source>
        <dbReference type="WBParaSite" id="ACRNAN_scaffold4570.g20384.t1"/>
    </source>
</evidence>